<reference evidence="2" key="2">
    <citation type="submission" date="2008-12" db="EMBL/GenBank/DDBJ databases">
        <title>Improved gene annotation of the rice (Oryza sativa) genomes.</title>
        <authorList>
            <person name="Wang J."/>
            <person name="Li R."/>
            <person name="Fan W."/>
            <person name="Huang Q."/>
            <person name="Zhang J."/>
            <person name="Zhou Y."/>
            <person name="Hu Y."/>
            <person name="Zi S."/>
            <person name="Li J."/>
            <person name="Ni P."/>
            <person name="Zheng H."/>
            <person name="Zhang Y."/>
            <person name="Zhao M."/>
            <person name="Hao Q."/>
            <person name="McDermott J."/>
            <person name="Samudrala R."/>
            <person name="Kristiansen K."/>
            <person name="Wong G.K.-S."/>
        </authorList>
    </citation>
    <scope>NUCLEOTIDE SEQUENCE</scope>
</reference>
<dbReference type="AlphaFoldDB" id="A3ARB7"/>
<feature type="compositionally biased region" description="Polar residues" evidence="1">
    <location>
        <begin position="42"/>
        <end position="52"/>
    </location>
</feature>
<proteinExistence type="predicted"/>
<sequence length="156" mass="16232">MLDRLSVFKRWRVRPRLGKTSTSSGAAVDFGGHRGWGRTRLQRQLGTTSAPGKTTAPAVAGDDLISGVGSGGGSGRGRPRCPVARRREDAHGARRRRGFVGVEEKRGGAGFAGRRGGARRQRGRREERGGGGDLGGEVVAAGRSEGAEEAVGICAA</sequence>
<reference evidence="2" key="1">
    <citation type="journal article" date="2005" name="PLoS Biol.">
        <title>The genomes of Oryza sativa: a history of duplications.</title>
        <authorList>
            <person name="Yu J."/>
            <person name="Wang J."/>
            <person name="Lin W."/>
            <person name="Li S."/>
            <person name="Li H."/>
            <person name="Zhou J."/>
            <person name="Ni P."/>
            <person name="Dong W."/>
            <person name="Hu S."/>
            <person name="Zeng C."/>
            <person name="Zhang J."/>
            <person name="Zhang Y."/>
            <person name="Li R."/>
            <person name="Xu Z."/>
            <person name="Li S."/>
            <person name="Li X."/>
            <person name="Zheng H."/>
            <person name="Cong L."/>
            <person name="Lin L."/>
            <person name="Yin J."/>
            <person name="Geng J."/>
            <person name="Li G."/>
            <person name="Shi J."/>
            <person name="Liu J."/>
            <person name="Lv H."/>
            <person name="Li J."/>
            <person name="Wang J."/>
            <person name="Deng Y."/>
            <person name="Ran L."/>
            <person name="Shi X."/>
            <person name="Wang X."/>
            <person name="Wu Q."/>
            <person name="Li C."/>
            <person name="Ren X."/>
            <person name="Wang J."/>
            <person name="Wang X."/>
            <person name="Li D."/>
            <person name="Liu D."/>
            <person name="Zhang X."/>
            <person name="Ji Z."/>
            <person name="Zhao W."/>
            <person name="Sun Y."/>
            <person name="Zhang Z."/>
            <person name="Bao J."/>
            <person name="Han Y."/>
            <person name="Dong L."/>
            <person name="Ji J."/>
            <person name="Chen P."/>
            <person name="Wu S."/>
            <person name="Liu J."/>
            <person name="Xiao Y."/>
            <person name="Bu D."/>
            <person name="Tan J."/>
            <person name="Yang L."/>
            <person name="Ye C."/>
            <person name="Zhang J."/>
            <person name="Xu J."/>
            <person name="Zhou Y."/>
            <person name="Yu Y."/>
            <person name="Zhang B."/>
            <person name="Zhuang S."/>
            <person name="Wei H."/>
            <person name="Liu B."/>
            <person name="Lei M."/>
            <person name="Yu H."/>
            <person name="Li Y."/>
            <person name="Xu H."/>
            <person name="Wei S."/>
            <person name="He X."/>
            <person name="Fang L."/>
            <person name="Zhang Z."/>
            <person name="Zhang Y."/>
            <person name="Huang X."/>
            <person name="Su Z."/>
            <person name="Tong W."/>
            <person name="Li J."/>
            <person name="Tong Z."/>
            <person name="Li S."/>
            <person name="Ye J."/>
            <person name="Wang L."/>
            <person name="Fang L."/>
            <person name="Lei T."/>
            <person name="Chen C."/>
            <person name="Chen H."/>
            <person name="Xu Z."/>
            <person name="Li H."/>
            <person name="Huang H."/>
            <person name="Zhang F."/>
            <person name="Xu H."/>
            <person name="Li N."/>
            <person name="Zhao C."/>
            <person name="Li S."/>
            <person name="Dong L."/>
            <person name="Huang Y."/>
            <person name="Li L."/>
            <person name="Xi Y."/>
            <person name="Qi Q."/>
            <person name="Li W."/>
            <person name="Zhang B."/>
            <person name="Hu W."/>
            <person name="Zhang Y."/>
            <person name="Tian X."/>
            <person name="Jiao Y."/>
            <person name="Liang X."/>
            <person name="Jin J."/>
            <person name="Gao L."/>
            <person name="Zheng W."/>
            <person name="Hao B."/>
            <person name="Liu S."/>
            <person name="Wang W."/>
            <person name="Yuan L."/>
            <person name="Cao M."/>
            <person name="McDermott J."/>
            <person name="Samudrala R."/>
            <person name="Wang J."/>
            <person name="Wong G.K."/>
            <person name="Yang H."/>
        </authorList>
    </citation>
    <scope>NUCLEOTIDE SEQUENCE [LARGE SCALE GENOMIC DNA]</scope>
</reference>
<dbReference type="Proteomes" id="UP000007752">
    <property type="component" value="Chromosome 4"/>
</dbReference>
<evidence type="ECO:0000313" key="2">
    <source>
        <dbReference type="EMBL" id="EAZ29856.1"/>
    </source>
</evidence>
<name>A3ARB7_ORYSJ</name>
<evidence type="ECO:0000256" key="1">
    <source>
        <dbReference type="SAM" id="MobiDB-lite"/>
    </source>
</evidence>
<organism evidence="2">
    <name type="scientific">Oryza sativa subsp. japonica</name>
    <name type="common">Rice</name>
    <dbReference type="NCBI Taxonomy" id="39947"/>
    <lineage>
        <taxon>Eukaryota</taxon>
        <taxon>Viridiplantae</taxon>
        <taxon>Streptophyta</taxon>
        <taxon>Embryophyta</taxon>
        <taxon>Tracheophyta</taxon>
        <taxon>Spermatophyta</taxon>
        <taxon>Magnoliopsida</taxon>
        <taxon>Liliopsida</taxon>
        <taxon>Poales</taxon>
        <taxon>Poaceae</taxon>
        <taxon>BOP clade</taxon>
        <taxon>Oryzoideae</taxon>
        <taxon>Oryzeae</taxon>
        <taxon>Oryzinae</taxon>
        <taxon>Oryza</taxon>
        <taxon>Oryza sativa</taxon>
    </lineage>
</organism>
<gene>
    <name evidence="2" type="ORF">OsJ_13916</name>
</gene>
<feature type="region of interest" description="Disordered" evidence="1">
    <location>
        <begin position="42"/>
        <end position="138"/>
    </location>
</feature>
<dbReference type="EMBL" id="CM000141">
    <property type="protein sequence ID" value="EAZ29856.1"/>
    <property type="molecule type" value="Genomic_DNA"/>
</dbReference>
<accession>A3ARB7</accession>
<protein>
    <submittedName>
        <fullName evidence="2">Uncharacterized protein</fullName>
    </submittedName>
</protein>